<accession>A0A4Y2S8H9</accession>
<evidence type="ECO:0000313" key="2">
    <source>
        <dbReference type="Proteomes" id="UP000499080"/>
    </source>
</evidence>
<name>A0A4Y2S8H9_ARAVE</name>
<protein>
    <submittedName>
        <fullName evidence="1">Uncharacterized protein</fullName>
    </submittedName>
</protein>
<organism evidence="1 2">
    <name type="scientific">Araneus ventricosus</name>
    <name type="common">Orbweaver spider</name>
    <name type="synonym">Epeira ventricosa</name>
    <dbReference type="NCBI Taxonomy" id="182803"/>
    <lineage>
        <taxon>Eukaryota</taxon>
        <taxon>Metazoa</taxon>
        <taxon>Ecdysozoa</taxon>
        <taxon>Arthropoda</taxon>
        <taxon>Chelicerata</taxon>
        <taxon>Arachnida</taxon>
        <taxon>Araneae</taxon>
        <taxon>Araneomorphae</taxon>
        <taxon>Entelegynae</taxon>
        <taxon>Araneoidea</taxon>
        <taxon>Araneidae</taxon>
        <taxon>Araneus</taxon>
    </lineage>
</organism>
<reference evidence="1 2" key="1">
    <citation type="journal article" date="2019" name="Sci. Rep.">
        <title>Orb-weaving spider Araneus ventricosus genome elucidates the spidroin gene catalogue.</title>
        <authorList>
            <person name="Kono N."/>
            <person name="Nakamura H."/>
            <person name="Ohtoshi R."/>
            <person name="Moran D.A.P."/>
            <person name="Shinohara A."/>
            <person name="Yoshida Y."/>
            <person name="Fujiwara M."/>
            <person name="Mori M."/>
            <person name="Tomita M."/>
            <person name="Arakawa K."/>
        </authorList>
    </citation>
    <scope>NUCLEOTIDE SEQUENCE [LARGE SCALE GENOMIC DNA]</scope>
</reference>
<proteinExistence type="predicted"/>
<gene>
    <name evidence="1" type="ORF">AVEN_262179_1</name>
</gene>
<keyword evidence="2" id="KW-1185">Reference proteome</keyword>
<dbReference type="Proteomes" id="UP000499080">
    <property type="component" value="Unassembled WGS sequence"/>
</dbReference>
<sequence>MTKTAPELASALQPCSLKQREDVWPLVGKLNTFRDIHKKTKMGDEIQDGDVELHPRIGDFYYVQQDSPESISTNLKTIFFWYFEMRFAFERRGIEDLERSVVLIKPSLELEPTTFSDTSANQLHKSFHCLGVTWELVEVPLNRCST</sequence>
<evidence type="ECO:0000313" key="1">
    <source>
        <dbReference type="EMBL" id="GBN83906.1"/>
    </source>
</evidence>
<dbReference type="EMBL" id="BGPR01020137">
    <property type="protein sequence ID" value="GBN83906.1"/>
    <property type="molecule type" value="Genomic_DNA"/>
</dbReference>
<comment type="caution">
    <text evidence="1">The sequence shown here is derived from an EMBL/GenBank/DDBJ whole genome shotgun (WGS) entry which is preliminary data.</text>
</comment>
<dbReference type="AlphaFoldDB" id="A0A4Y2S8H9"/>